<reference evidence="1" key="1">
    <citation type="journal article" date="2021" name="Front. Microbiol.">
        <title>Comprehensive Comparative Genomics and Phenotyping of Methylobacterium Species.</title>
        <authorList>
            <person name="Alessa O."/>
            <person name="Ogura Y."/>
            <person name="Fujitani Y."/>
            <person name="Takami H."/>
            <person name="Hayashi T."/>
            <person name="Sahin N."/>
            <person name="Tani A."/>
        </authorList>
    </citation>
    <scope>NUCLEOTIDE SEQUENCE</scope>
    <source>
        <strain evidence="1">DSM 17168</strain>
    </source>
</reference>
<sequence>MADQTLADLYKAKRLTDDDLTAAVASYLVAPVSS</sequence>
<reference evidence="1" key="2">
    <citation type="submission" date="2021-08" db="EMBL/GenBank/DDBJ databases">
        <authorList>
            <person name="Tani A."/>
            <person name="Ola A."/>
            <person name="Ogura Y."/>
            <person name="Katsura K."/>
            <person name="Hayashi T."/>
        </authorList>
    </citation>
    <scope>NUCLEOTIDE SEQUENCE</scope>
    <source>
        <strain evidence="1">DSM 17168</strain>
    </source>
</reference>
<accession>A0ABQ4SNN0</accession>
<evidence type="ECO:0000313" key="1">
    <source>
        <dbReference type="EMBL" id="GJE04033.1"/>
    </source>
</evidence>
<dbReference type="EMBL" id="BPQQ01000099">
    <property type="protein sequence ID" value="GJE04033.1"/>
    <property type="molecule type" value="Genomic_DNA"/>
</dbReference>
<gene>
    <name evidence="1" type="ORF">GMJLKIPL_5993</name>
</gene>
<dbReference type="Proteomes" id="UP001055153">
    <property type="component" value="Unassembled WGS sequence"/>
</dbReference>
<keyword evidence="2" id="KW-1185">Reference proteome</keyword>
<proteinExistence type="predicted"/>
<organism evidence="1 2">
    <name type="scientific">Methylobacterium isbiliense</name>
    <dbReference type="NCBI Taxonomy" id="315478"/>
    <lineage>
        <taxon>Bacteria</taxon>
        <taxon>Pseudomonadati</taxon>
        <taxon>Pseudomonadota</taxon>
        <taxon>Alphaproteobacteria</taxon>
        <taxon>Hyphomicrobiales</taxon>
        <taxon>Methylobacteriaceae</taxon>
        <taxon>Methylobacterium</taxon>
    </lineage>
</organism>
<evidence type="ECO:0000313" key="2">
    <source>
        <dbReference type="Proteomes" id="UP001055153"/>
    </source>
</evidence>
<comment type="caution">
    <text evidence="1">The sequence shown here is derived from an EMBL/GenBank/DDBJ whole genome shotgun (WGS) entry which is preliminary data.</text>
</comment>
<name>A0ABQ4SNN0_9HYPH</name>
<protein>
    <submittedName>
        <fullName evidence="1">Uncharacterized protein</fullName>
    </submittedName>
</protein>